<dbReference type="SUPFAM" id="SSF47789">
    <property type="entry name" value="C-terminal domain of RNA polymerase alpha subunit"/>
    <property type="match status" value="1"/>
</dbReference>
<comment type="caution">
    <text evidence="3">The sequence shown here is derived from an EMBL/GenBank/DDBJ whole genome shotgun (WGS) entry which is preliminary data.</text>
</comment>
<evidence type="ECO:0000313" key="4">
    <source>
        <dbReference type="Proteomes" id="UP000034264"/>
    </source>
</evidence>
<evidence type="ECO:0000259" key="1">
    <source>
        <dbReference type="Pfam" id="PF03118"/>
    </source>
</evidence>
<dbReference type="GO" id="GO:0003700">
    <property type="term" value="F:DNA-binding transcription factor activity"/>
    <property type="evidence" value="ECO:0007669"/>
    <property type="project" value="InterPro"/>
</dbReference>
<name>A0A0G1PCZ6_9BACT</name>
<proteinExistence type="predicted"/>
<dbReference type="SUPFAM" id="SSF46785">
    <property type="entry name" value="Winged helix' DNA-binding domain"/>
    <property type="match status" value="1"/>
</dbReference>
<dbReference type="InterPro" id="IPR007630">
    <property type="entry name" value="RNA_pol_sigma70_r4"/>
</dbReference>
<dbReference type="Gene3D" id="1.10.150.20">
    <property type="entry name" value="5' to 3' exonuclease, C-terminal subdomain"/>
    <property type="match status" value="1"/>
</dbReference>
<dbReference type="Proteomes" id="UP000034264">
    <property type="component" value="Unassembled WGS sequence"/>
</dbReference>
<feature type="domain" description="RNA polymerase sigma-70 region 4" evidence="2">
    <location>
        <begin position="108"/>
        <end position="147"/>
    </location>
</feature>
<dbReference type="GO" id="GO:0006352">
    <property type="term" value="P:DNA-templated transcription initiation"/>
    <property type="evidence" value="ECO:0007669"/>
    <property type="project" value="InterPro"/>
</dbReference>
<accession>A0A0G1PCZ6</accession>
<dbReference type="GO" id="GO:0003899">
    <property type="term" value="F:DNA-directed RNA polymerase activity"/>
    <property type="evidence" value="ECO:0007669"/>
    <property type="project" value="InterPro"/>
</dbReference>
<dbReference type="EMBL" id="LCKS01000002">
    <property type="protein sequence ID" value="KKU03303.1"/>
    <property type="molecule type" value="Genomic_DNA"/>
</dbReference>
<dbReference type="GO" id="GO:0003677">
    <property type="term" value="F:DNA binding"/>
    <property type="evidence" value="ECO:0007669"/>
    <property type="project" value="InterPro"/>
</dbReference>
<dbReference type="InterPro" id="IPR011260">
    <property type="entry name" value="RNAP_asu_C"/>
</dbReference>
<protein>
    <recommendedName>
        <fullName evidence="5">RNA polymerase sigma-70 region 4 domain-containing protein</fullName>
    </recommendedName>
</protein>
<dbReference type="Gene3D" id="1.10.10.10">
    <property type="entry name" value="Winged helix-like DNA-binding domain superfamily/Winged helix DNA-binding domain"/>
    <property type="match status" value="2"/>
</dbReference>
<sequence>MIKGIFPNEKILTRGRLHDDDSIDVLNFPTRVLNTLVMHDYETVGHFYRVSMADLGRIRNIGTKTLKYFGEVKAAIKEHRKEPDLPPLETAKSKEAKPSSFVPYLTETEKERMKLVKRLYDEYGTLEKVGSLLRLSRERVRQILNKGQKYGLFTYQLTRDRKFDEVLNKIDGERLRVLLSTTKNQFDVCSNLGIDISTLQRLIKYYNIDLVSYKQDARYKRYLVEYSEMVRVLGYHPSTTIMQRRKEWRKIWAGIVRLWGSFDRFRAEFGIEKPKHSMHPNTLKAWQRAKERRMAHKKEKVENVYKIIAEHGPLTCKKISYLAGYSDQIVYQYVKDMVKKNKIKKLGKGNRIKYGLNIQKNYIKQSKNYAH</sequence>
<dbReference type="Pfam" id="PF04545">
    <property type="entry name" value="Sigma70_r4"/>
    <property type="match status" value="1"/>
</dbReference>
<organism evidence="3 4">
    <name type="scientific">Candidatus Amesbacteria bacterium GW2011_GWC2_45_19</name>
    <dbReference type="NCBI Taxonomy" id="1618366"/>
    <lineage>
        <taxon>Bacteria</taxon>
        <taxon>Candidatus Amesiibacteriota</taxon>
    </lineage>
</organism>
<dbReference type="InterPro" id="IPR036388">
    <property type="entry name" value="WH-like_DNA-bd_sf"/>
</dbReference>
<dbReference type="InterPro" id="IPR036390">
    <property type="entry name" value="WH_DNA-bd_sf"/>
</dbReference>
<dbReference type="Pfam" id="PF03118">
    <property type="entry name" value="RNA_pol_A_CTD"/>
    <property type="match status" value="1"/>
</dbReference>
<reference evidence="3 4" key="1">
    <citation type="journal article" date="2015" name="Nature">
        <title>rRNA introns, odd ribosomes, and small enigmatic genomes across a large radiation of phyla.</title>
        <authorList>
            <person name="Brown C.T."/>
            <person name="Hug L.A."/>
            <person name="Thomas B.C."/>
            <person name="Sharon I."/>
            <person name="Castelle C.J."/>
            <person name="Singh A."/>
            <person name="Wilkins M.J."/>
            <person name="Williams K.H."/>
            <person name="Banfield J.F."/>
        </authorList>
    </citation>
    <scope>NUCLEOTIDE SEQUENCE [LARGE SCALE GENOMIC DNA]</scope>
</reference>
<dbReference type="PATRIC" id="fig|1618366.3.peg.237"/>
<evidence type="ECO:0000313" key="3">
    <source>
        <dbReference type="EMBL" id="KKU03303.1"/>
    </source>
</evidence>
<evidence type="ECO:0008006" key="5">
    <source>
        <dbReference type="Google" id="ProtNLM"/>
    </source>
</evidence>
<feature type="domain" description="RNA polymerase alpha subunit C-terminal" evidence="1">
    <location>
        <begin position="20"/>
        <end position="67"/>
    </location>
</feature>
<dbReference type="AlphaFoldDB" id="A0A0G1PCZ6"/>
<evidence type="ECO:0000259" key="2">
    <source>
        <dbReference type="Pfam" id="PF04545"/>
    </source>
</evidence>
<gene>
    <name evidence="3" type="ORF">UX05_C0002G0059</name>
</gene>